<sequence>MLVVGILLFASCQDDHGDKTKKLPNIILIMGDDHGYEETGYNGHPFIKTPVLDEMAENGLVLDRFYAAHPSCSPTRGSVITGRHPNRYGTFNAGFSIRPEEISIASLLKQAGYTTGHFGKWHLGPVKSESPTNPGAMGFDTWVSHDNFFELNPVLSRNGGEPEKFEGEGSKVIVDETISFIDKAEGAPFFAVVWMASPHEPYEGLPEDLALYDNLPDSLSSKTFDLTSMKTGRRVTRPQDSVLQERFAEITAMDRAIGQLRDYLSSKELKDNTLIWYCGDNGIPPSGIQYSKLHALKGTIYDGGTKVPGIIEWPSAIKEKNISNVNSVTSDILPTLCELAGVPLPNRPLDGISLVPLLSGNMNNREEPICFWMYDRSTIDKGKPYIGETLQTGTTPLVKLWGDSYIRVFQNFHYDEIKEEHYHGDRSIIDGDYKLIVRDLEEGEVKELYNISTDPGERLNMISFHPEKAEKLERQLVDWQQSVLHSLSEKDYK</sequence>
<proteinExistence type="inferred from homology"/>
<evidence type="ECO:0000259" key="5">
    <source>
        <dbReference type="Pfam" id="PF00884"/>
    </source>
</evidence>
<organism evidence="6 7">
    <name type="scientific">Flagellimonas marina</name>
    <dbReference type="NCBI Taxonomy" id="1775168"/>
    <lineage>
        <taxon>Bacteria</taxon>
        <taxon>Pseudomonadati</taxon>
        <taxon>Bacteroidota</taxon>
        <taxon>Flavobacteriia</taxon>
        <taxon>Flavobacteriales</taxon>
        <taxon>Flavobacteriaceae</taxon>
        <taxon>Flagellimonas</taxon>
    </lineage>
</organism>
<feature type="domain" description="Sulfatase N-terminal" evidence="5">
    <location>
        <begin position="24"/>
        <end position="342"/>
    </location>
</feature>
<evidence type="ECO:0000256" key="3">
    <source>
        <dbReference type="ARBA" id="ARBA00022801"/>
    </source>
</evidence>
<comment type="similarity">
    <text evidence="1">Belongs to the sulfatase family.</text>
</comment>
<keyword evidence="3" id="KW-0378">Hydrolase</keyword>
<evidence type="ECO:0000256" key="4">
    <source>
        <dbReference type="ARBA" id="ARBA00022837"/>
    </source>
</evidence>
<reference evidence="7" key="1">
    <citation type="journal article" date="2019" name="Int. J. Syst. Evol. Microbiol.">
        <title>The Global Catalogue of Microorganisms (GCM) 10K type strain sequencing project: providing services to taxonomists for standard genome sequencing and annotation.</title>
        <authorList>
            <consortium name="The Broad Institute Genomics Platform"/>
            <consortium name="The Broad Institute Genome Sequencing Center for Infectious Disease"/>
            <person name="Wu L."/>
            <person name="Ma J."/>
        </authorList>
    </citation>
    <scope>NUCLEOTIDE SEQUENCE [LARGE SCALE GENOMIC DNA]</scope>
    <source>
        <strain evidence="7">CGMCC 1.15774</strain>
    </source>
</reference>
<dbReference type="Proteomes" id="UP001595841">
    <property type="component" value="Unassembled WGS sequence"/>
</dbReference>
<protein>
    <submittedName>
        <fullName evidence="6">Sulfatase</fullName>
    </submittedName>
</protein>
<dbReference type="EMBL" id="JBHSCL010000011">
    <property type="protein sequence ID" value="MFC4222055.1"/>
    <property type="molecule type" value="Genomic_DNA"/>
</dbReference>
<keyword evidence="7" id="KW-1185">Reference proteome</keyword>
<dbReference type="InterPro" id="IPR000917">
    <property type="entry name" value="Sulfatase_N"/>
</dbReference>
<dbReference type="Pfam" id="PF00884">
    <property type="entry name" value="Sulfatase"/>
    <property type="match status" value="1"/>
</dbReference>
<keyword evidence="4" id="KW-0106">Calcium</keyword>
<evidence type="ECO:0000313" key="6">
    <source>
        <dbReference type="EMBL" id="MFC4222055.1"/>
    </source>
</evidence>
<dbReference type="Gene3D" id="3.40.720.10">
    <property type="entry name" value="Alkaline Phosphatase, subunit A"/>
    <property type="match status" value="1"/>
</dbReference>
<comment type="caution">
    <text evidence="6">The sequence shown here is derived from an EMBL/GenBank/DDBJ whole genome shotgun (WGS) entry which is preliminary data.</text>
</comment>
<name>A0ABV8PS50_9FLAO</name>
<dbReference type="Gene3D" id="3.30.1120.10">
    <property type="match status" value="1"/>
</dbReference>
<accession>A0ABV8PS50</accession>
<gene>
    <name evidence="6" type="ORF">ACFOWS_18015</name>
</gene>
<dbReference type="SUPFAM" id="SSF53649">
    <property type="entry name" value="Alkaline phosphatase-like"/>
    <property type="match status" value="1"/>
</dbReference>
<dbReference type="PANTHER" id="PTHR42693:SF53">
    <property type="entry name" value="ENDO-4-O-SULFATASE"/>
    <property type="match status" value="1"/>
</dbReference>
<dbReference type="PANTHER" id="PTHR42693">
    <property type="entry name" value="ARYLSULFATASE FAMILY MEMBER"/>
    <property type="match status" value="1"/>
</dbReference>
<dbReference type="InterPro" id="IPR024607">
    <property type="entry name" value="Sulfatase_CS"/>
</dbReference>
<evidence type="ECO:0000256" key="1">
    <source>
        <dbReference type="ARBA" id="ARBA00008779"/>
    </source>
</evidence>
<evidence type="ECO:0000256" key="2">
    <source>
        <dbReference type="ARBA" id="ARBA00022723"/>
    </source>
</evidence>
<dbReference type="InterPro" id="IPR017850">
    <property type="entry name" value="Alkaline_phosphatase_core_sf"/>
</dbReference>
<keyword evidence="2" id="KW-0479">Metal-binding</keyword>
<dbReference type="PROSITE" id="PS00523">
    <property type="entry name" value="SULFATASE_1"/>
    <property type="match status" value="1"/>
</dbReference>
<evidence type="ECO:0000313" key="7">
    <source>
        <dbReference type="Proteomes" id="UP001595841"/>
    </source>
</evidence>
<dbReference type="InterPro" id="IPR050738">
    <property type="entry name" value="Sulfatase"/>
</dbReference>